<evidence type="ECO:0000259" key="13">
    <source>
        <dbReference type="SMART" id="SM00986"/>
    </source>
</evidence>
<keyword evidence="9" id="KW-0408">Iron</keyword>
<dbReference type="InterPro" id="IPR036895">
    <property type="entry name" value="Uracil-DNA_glycosylase-like_sf"/>
</dbReference>
<dbReference type="GO" id="GO:0006281">
    <property type="term" value="P:DNA repair"/>
    <property type="evidence" value="ECO:0007669"/>
    <property type="project" value="UniProtKB-KW"/>
</dbReference>
<evidence type="ECO:0000256" key="3">
    <source>
        <dbReference type="ARBA" id="ARBA00012030"/>
    </source>
</evidence>
<evidence type="ECO:0000256" key="2">
    <source>
        <dbReference type="ARBA" id="ARBA00006521"/>
    </source>
</evidence>
<dbReference type="RefSeq" id="WP_145351480.1">
    <property type="nucleotide sequence ID" value="NZ_CP036262.1"/>
</dbReference>
<dbReference type="OrthoDB" id="5290748at2"/>
<dbReference type="Pfam" id="PF03167">
    <property type="entry name" value="UDG"/>
    <property type="match status" value="1"/>
</dbReference>
<evidence type="ECO:0000256" key="8">
    <source>
        <dbReference type="ARBA" id="ARBA00022801"/>
    </source>
</evidence>
<sequence>MSKHLSRCGAEWLPRGDAAKGDAWLNEHLAQDLGSTSQAAAPAAPPVSPVAQAPAATQATPAPAATQATPATPAVAQTKPAAAPAPPKAPVIKTPSVPSPYPVSLPLADRENWLTAAAAKVAACVACAELAGTRKHTVFGEGNPDARVCFLSDVPKEEEDRSGRPFVGQPGELLTKMIEACKLRREDVYLMNSLKCRPPGNRHPRQDEIDRCRPYFTAQLDVVQPEYIVCMGLMAAQTLLQTKESVGQLRGRFHVYRTSKVLVTYHPEYLLRTPSAKRLAWEDLQRMMADMGTA</sequence>
<dbReference type="Gene3D" id="3.40.470.10">
    <property type="entry name" value="Uracil-DNA glycosylase-like domain"/>
    <property type="match status" value="1"/>
</dbReference>
<dbReference type="AlphaFoldDB" id="A0A517MEM0"/>
<comment type="catalytic activity">
    <reaction evidence="1">
        <text>Hydrolyzes single-stranded DNA or mismatched double-stranded DNA and polynucleotides, releasing free uracil.</text>
        <dbReference type="EC" id="3.2.2.27"/>
    </reaction>
</comment>
<dbReference type="InterPro" id="IPR005122">
    <property type="entry name" value="Uracil-DNA_glycosylase-like"/>
</dbReference>
<evidence type="ECO:0000256" key="11">
    <source>
        <dbReference type="ARBA" id="ARBA00023204"/>
    </source>
</evidence>
<keyword evidence="10" id="KW-0411">Iron-sulfur</keyword>
<proteinExistence type="inferred from homology"/>
<dbReference type="InterPro" id="IPR005273">
    <property type="entry name" value="Ura-DNA_glyco_family4"/>
</dbReference>
<feature type="domain" description="Uracil-DNA glycosylase-like" evidence="13">
    <location>
        <begin position="139"/>
        <end position="285"/>
    </location>
</feature>
<dbReference type="SUPFAM" id="SSF52141">
    <property type="entry name" value="Uracil-DNA glycosylase-like"/>
    <property type="match status" value="1"/>
</dbReference>
<evidence type="ECO:0000256" key="7">
    <source>
        <dbReference type="ARBA" id="ARBA00022763"/>
    </source>
</evidence>
<dbReference type="CDD" id="cd10030">
    <property type="entry name" value="UDG-F4_TTUDGA_SPO1dp_like"/>
    <property type="match status" value="1"/>
</dbReference>
<evidence type="ECO:0000313" key="15">
    <source>
        <dbReference type="Proteomes" id="UP000320672"/>
    </source>
</evidence>
<dbReference type="NCBIfam" id="TIGR00758">
    <property type="entry name" value="UDG_fam4"/>
    <property type="match status" value="1"/>
</dbReference>
<dbReference type="EMBL" id="CP036262">
    <property type="protein sequence ID" value="QDS93286.1"/>
    <property type="molecule type" value="Genomic_DNA"/>
</dbReference>
<evidence type="ECO:0000256" key="10">
    <source>
        <dbReference type="ARBA" id="ARBA00023014"/>
    </source>
</evidence>
<evidence type="ECO:0000256" key="4">
    <source>
        <dbReference type="ARBA" id="ARBA00019403"/>
    </source>
</evidence>
<dbReference type="PANTHER" id="PTHR33693:SF1">
    <property type="entry name" value="TYPE-4 URACIL-DNA GLYCOSYLASE"/>
    <property type="match status" value="1"/>
</dbReference>
<dbReference type="GO" id="GO:0004844">
    <property type="term" value="F:uracil DNA N-glycosylase activity"/>
    <property type="evidence" value="ECO:0007669"/>
    <property type="project" value="UniProtKB-EC"/>
</dbReference>
<protein>
    <recommendedName>
        <fullName evidence="4">Type-4 uracil-DNA glycosylase</fullName>
        <ecNumber evidence="3">3.2.2.27</ecNumber>
    </recommendedName>
</protein>
<evidence type="ECO:0000256" key="9">
    <source>
        <dbReference type="ARBA" id="ARBA00023004"/>
    </source>
</evidence>
<dbReference type="Proteomes" id="UP000320672">
    <property type="component" value="Chromosome"/>
</dbReference>
<dbReference type="SMART" id="SM00986">
    <property type="entry name" value="UDG"/>
    <property type="match status" value="1"/>
</dbReference>
<evidence type="ECO:0000313" key="14">
    <source>
        <dbReference type="EMBL" id="QDS93286.1"/>
    </source>
</evidence>
<gene>
    <name evidence="14" type="ORF">FF011L_20480</name>
</gene>
<keyword evidence="5" id="KW-0004">4Fe-4S</keyword>
<organism evidence="14 15">
    <name type="scientific">Roseimaritima multifibrata</name>
    <dbReference type="NCBI Taxonomy" id="1930274"/>
    <lineage>
        <taxon>Bacteria</taxon>
        <taxon>Pseudomonadati</taxon>
        <taxon>Planctomycetota</taxon>
        <taxon>Planctomycetia</taxon>
        <taxon>Pirellulales</taxon>
        <taxon>Pirellulaceae</taxon>
        <taxon>Roseimaritima</taxon>
    </lineage>
</organism>
<dbReference type="PANTHER" id="PTHR33693">
    <property type="entry name" value="TYPE-5 URACIL-DNA GLYCOSYLASE"/>
    <property type="match status" value="1"/>
</dbReference>
<keyword evidence="15" id="KW-1185">Reference proteome</keyword>
<evidence type="ECO:0000256" key="12">
    <source>
        <dbReference type="SAM" id="MobiDB-lite"/>
    </source>
</evidence>
<feature type="compositionally biased region" description="Low complexity" evidence="12">
    <location>
        <begin position="49"/>
        <end position="82"/>
    </location>
</feature>
<dbReference type="SMART" id="SM00987">
    <property type="entry name" value="UreE_C"/>
    <property type="match status" value="1"/>
</dbReference>
<reference evidence="14 15" key="1">
    <citation type="submission" date="2019-02" db="EMBL/GenBank/DDBJ databases">
        <title>Deep-cultivation of Planctomycetes and their phenomic and genomic characterization uncovers novel biology.</title>
        <authorList>
            <person name="Wiegand S."/>
            <person name="Jogler M."/>
            <person name="Boedeker C."/>
            <person name="Pinto D."/>
            <person name="Vollmers J."/>
            <person name="Rivas-Marin E."/>
            <person name="Kohn T."/>
            <person name="Peeters S.H."/>
            <person name="Heuer A."/>
            <person name="Rast P."/>
            <person name="Oberbeckmann S."/>
            <person name="Bunk B."/>
            <person name="Jeske O."/>
            <person name="Meyerdierks A."/>
            <person name="Storesund J.E."/>
            <person name="Kallscheuer N."/>
            <person name="Luecker S."/>
            <person name="Lage O.M."/>
            <person name="Pohl T."/>
            <person name="Merkel B.J."/>
            <person name="Hornburger P."/>
            <person name="Mueller R.-W."/>
            <person name="Bruemmer F."/>
            <person name="Labrenz M."/>
            <person name="Spormann A.M."/>
            <person name="Op den Camp H."/>
            <person name="Overmann J."/>
            <person name="Amann R."/>
            <person name="Jetten M.S.M."/>
            <person name="Mascher T."/>
            <person name="Medema M.H."/>
            <person name="Devos D.P."/>
            <person name="Kaster A.-K."/>
            <person name="Ovreas L."/>
            <person name="Rohde M."/>
            <person name="Galperin M.Y."/>
            <person name="Jogler C."/>
        </authorList>
    </citation>
    <scope>NUCLEOTIDE SEQUENCE [LARGE SCALE GENOMIC DNA]</scope>
    <source>
        <strain evidence="14 15">FF011L</strain>
    </source>
</reference>
<evidence type="ECO:0000256" key="1">
    <source>
        <dbReference type="ARBA" id="ARBA00001400"/>
    </source>
</evidence>
<dbReference type="GO" id="GO:0046872">
    <property type="term" value="F:metal ion binding"/>
    <property type="evidence" value="ECO:0007669"/>
    <property type="project" value="UniProtKB-KW"/>
</dbReference>
<name>A0A517MEM0_9BACT</name>
<dbReference type="GO" id="GO:0051539">
    <property type="term" value="F:4 iron, 4 sulfur cluster binding"/>
    <property type="evidence" value="ECO:0007669"/>
    <property type="project" value="UniProtKB-KW"/>
</dbReference>
<keyword evidence="11" id="KW-0234">DNA repair</keyword>
<dbReference type="EC" id="3.2.2.27" evidence="3"/>
<comment type="similarity">
    <text evidence="2">Belongs to the uracil-DNA glycosylase (UDG) superfamily. Type 4 (UDGa) family.</text>
</comment>
<keyword evidence="7" id="KW-0227">DNA damage</keyword>
<dbReference type="InterPro" id="IPR051536">
    <property type="entry name" value="UDG_Type-4/5"/>
</dbReference>
<dbReference type="KEGG" id="rml:FF011L_20480"/>
<evidence type="ECO:0000256" key="6">
    <source>
        <dbReference type="ARBA" id="ARBA00022723"/>
    </source>
</evidence>
<evidence type="ECO:0000256" key="5">
    <source>
        <dbReference type="ARBA" id="ARBA00022485"/>
    </source>
</evidence>
<feature type="region of interest" description="Disordered" evidence="12">
    <location>
        <begin position="35"/>
        <end position="93"/>
    </location>
</feature>
<accession>A0A517MEM0</accession>
<keyword evidence="8" id="KW-0378">Hydrolase</keyword>
<keyword evidence="6" id="KW-0479">Metal-binding</keyword>